<organism evidence="1 2">
    <name type="scientific">Paramuricea clavata</name>
    <name type="common">Red gorgonian</name>
    <name type="synonym">Violescent sea-whip</name>
    <dbReference type="NCBI Taxonomy" id="317549"/>
    <lineage>
        <taxon>Eukaryota</taxon>
        <taxon>Metazoa</taxon>
        <taxon>Cnidaria</taxon>
        <taxon>Anthozoa</taxon>
        <taxon>Octocorallia</taxon>
        <taxon>Malacalcyonacea</taxon>
        <taxon>Plexauridae</taxon>
        <taxon>Paramuricea</taxon>
    </lineage>
</organism>
<name>A0A7D9JP08_PARCT</name>
<dbReference type="EMBL" id="CACRXK020018770">
    <property type="protein sequence ID" value="CAB4032874.1"/>
    <property type="molecule type" value="Genomic_DNA"/>
</dbReference>
<dbReference type="Proteomes" id="UP001152795">
    <property type="component" value="Unassembled WGS sequence"/>
</dbReference>
<dbReference type="AlphaFoldDB" id="A0A7D9JP08"/>
<feature type="non-terminal residue" evidence="1">
    <location>
        <position position="149"/>
    </location>
</feature>
<gene>
    <name evidence="1" type="ORF">PACLA_8A030396</name>
</gene>
<comment type="caution">
    <text evidence="1">The sequence shown here is derived from an EMBL/GenBank/DDBJ whole genome shotgun (WGS) entry which is preliminary data.</text>
</comment>
<reference evidence="1" key="1">
    <citation type="submission" date="2020-04" db="EMBL/GenBank/DDBJ databases">
        <authorList>
            <person name="Alioto T."/>
            <person name="Alioto T."/>
            <person name="Gomez Garrido J."/>
        </authorList>
    </citation>
    <scope>NUCLEOTIDE SEQUENCE</scope>
    <source>
        <strain evidence="1">A484AB</strain>
    </source>
</reference>
<proteinExistence type="predicted"/>
<sequence>MESMLISNTSDNIVTDAQQEEWRISTEQNSSKSSAYKHKPLPTTLKRHVIFLPPAINLLLPSLDNDPKEEDVDPLVKMLPRSLQPNNYVLFAQLTLFRNHCQENKLEIETIAEASRLANGMKFESKFPLTNRKSGLPDFNCTYYNHRRR</sequence>
<accession>A0A7D9JP08</accession>
<keyword evidence="2" id="KW-1185">Reference proteome</keyword>
<evidence type="ECO:0000313" key="1">
    <source>
        <dbReference type="EMBL" id="CAB4032874.1"/>
    </source>
</evidence>
<protein>
    <submittedName>
        <fullName evidence="1">Uncharacterized protein</fullName>
    </submittedName>
</protein>
<evidence type="ECO:0000313" key="2">
    <source>
        <dbReference type="Proteomes" id="UP001152795"/>
    </source>
</evidence>